<keyword evidence="7" id="KW-0378">Hydrolase</keyword>
<evidence type="ECO:0000256" key="9">
    <source>
        <dbReference type="ARBA" id="ARBA00023277"/>
    </source>
</evidence>
<name>A0A5C3QBI7_9AGAR</name>
<dbReference type="InterPro" id="IPR011330">
    <property type="entry name" value="Glyco_hydro/deAcase_b/a-brl"/>
</dbReference>
<dbReference type="Pfam" id="PF01522">
    <property type="entry name" value="Polysacc_deac_1"/>
    <property type="match status" value="1"/>
</dbReference>
<dbReference type="InterPro" id="IPR002509">
    <property type="entry name" value="NODB_dom"/>
</dbReference>
<dbReference type="PANTHER" id="PTHR46471">
    <property type="entry name" value="CHITIN DEACETYLASE"/>
    <property type="match status" value="1"/>
</dbReference>
<evidence type="ECO:0000256" key="1">
    <source>
        <dbReference type="ARBA" id="ARBA00001941"/>
    </source>
</evidence>
<accession>A0A5C3QBI7</accession>
<dbReference type="AlphaFoldDB" id="A0A5C3QBI7"/>
<keyword evidence="9" id="KW-0119">Carbohydrate metabolism</keyword>
<dbReference type="SUPFAM" id="SSF88713">
    <property type="entry name" value="Glycoside hydrolase/deacetylase"/>
    <property type="match status" value="1"/>
</dbReference>
<evidence type="ECO:0000256" key="8">
    <source>
        <dbReference type="ARBA" id="ARBA00023136"/>
    </source>
</evidence>
<keyword evidence="5" id="KW-0479">Metal-binding</keyword>
<protein>
    <submittedName>
        <fullName evidence="14">Carbohydrate esterase family 4 protein</fullName>
    </submittedName>
</protein>
<dbReference type="GO" id="GO:0046872">
    <property type="term" value="F:metal ion binding"/>
    <property type="evidence" value="ECO:0007669"/>
    <property type="project" value="UniProtKB-KW"/>
</dbReference>
<evidence type="ECO:0000256" key="10">
    <source>
        <dbReference type="ARBA" id="ARBA00023288"/>
    </source>
</evidence>
<gene>
    <name evidence="14" type="ORF">BDV98DRAFT_577211</name>
</gene>
<evidence type="ECO:0000259" key="13">
    <source>
        <dbReference type="PROSITE" id="PS51677"/>
    </source>
</evidence>
<feature type="chain" id="PRO_5022983217" evidence="12">
    <location>
        <begin position="19"/>
        <end position="249"/>
    </location>
</feature>
<evidence type="ECO:0000256" key="5">
    <source>
        <dbReference type="ARBA" id="ARBA00022723"/>
    </source>
</evidence>
<organism evidence="14 15">
    <name type="scientific">Pterulicium gracile</name>
    <dbReference type="NCBI Taxonomy" id="1884261"/>
    <lineage>
        <taxon>Eukaryota</taxon>
        <taxon>Fungi</taxon>
        <taxon>Dikarya</taxon>
        <taxon>Basidiomycota</taxon>
        <taxon>Agaricomycotina</taxon>
        <taxon>Agaricomycetes</taxon>
        <taxon>Agaricomycetidae</taxon>
        <taxon>Agaricales</taxon>
        <taxon>Pleurotineae</taxon>
        <taxon>Pterulaceae</taxon>
        <taxon>Pterulicium</taxon>
    </lineage>
</organism>
<keyword evidence="10" id="KW-0449">Lipoprotein</keyword>
<keyword evidence="6 12" id="KW-0732">Signal</keyword>
<keyword evidence="11" id="KW-0961">Cell wall biogenesis/degradation</keyword>
<comment type="cofactor">
    <cofactor evidence="1">
        <name>Co(2+)</name>
        <dbReference type="ChEBI" id="CHEBI:48828"/>
    </cofactor>
</comment>
<dbReference type="GO" id="GO:0005975">
    <property type="term" value="P:carbohydrate metabolic process"/>
    <property type="evidence" value="ECO:0007669"/>
    <property type="project" value="InterPro"/>
</dbReference>
<evidence type="ECO:0000256" key="3">
    <source>
        <dbReference type="ARBA" id="ARBA00022475"/>
    </source>
</evidence>
<evidence type="ECO:0000256" key="6">
    <source>
        <dbReference type="ARBA" id="ARBA00022729"/>
    </source>
</evidence>
<evidence type="ECO:0000256" key="7">
    <source>
        <dbReference type="ARBA" id="ARBA00022801"/>
    </source>
</evidence>
<keyword evidence="3" id="KW-1003">Cell membrane</keyword>
<proteinExistence type="predicted"/>
<reference evidence="14 15" key="1">
    <citation type="journal article" date="2019" name="Nat. Ecol. Evol.">
        <title>Megaphylogeny resolves global patterns of mushroom evolution.</title>
        <authorList>
            <person name="Varga T."/>
            <person name="Krizsan K."/>
            <person name="Foldi C."/>
            <person name="Dima B."/>
            <person name="Sanchez-Garcia M."/>
            <person name="Sanchez-Ramirez S."/>
            <person name="Szollosi G.J."/>
            <person name="Szarkandi J.G."/>
            <person name="Papp V."/>
            <person name="Albert L."/>
            <person name="Andreopoulos W."/>
            <person name="Angelini C."/>
            <person name="Antonin V."/>
            <person name="Barry K.W."/>
            <person name="Bougher N.L."/>
            <person name="Buchanan P."/>
            <person name="Buyck B."/>
            <person name="Bense V."/>
            <person name="Catcheside P."/>
            <person name="Chovatia M."/>
            <person name="Cooper J."/>
            <person name="Damon W."/>
            <person name="Desjardin D."/>
            <person name="Finy P."/>
            <person name="Geml J."/>
            <person name="Haridas S."/>
            <person name="Hughes K."/>
            <person name="Justo A."/>
            <person name="Karasinski D."/>
            <person name="Kautmanova I."/>
            <person name="Kiss B."/>
            <person name="Kocsube S."/>
            <person name="Kotiranta H."/>
            <person name="LaButti K.M."/>
            <person name="Lechner B.E."/>
            <person name="Liimatainen K."/>
            <person name="Lipzen A."/>
            <person name="Lukacs Z."/>
            <person name="Mihaltcheva S."/>
            <person name="Morgado L.N."/>
            <person name="Niskanen T."/>
            <person name="Noordeloos M.E."/>
            <person name="Ohm R.A."/>
            <person name="Ortiz-Santana B."/>
            <person name="Ovrebo C."/>
            <person name="Racz N."/>
            <person name="Riley R."/>
            <person name="Savchenko A."/>
            <person name="Shiryaev A."/>
            <person name="Soop K."/>
            <person name="Spirin V."/>
            <person name="Szebenyi C."/>
            <person name="Tomsovsky M."/>
            <person name="Tulloss R.E."/>
            <person name="Uehling J."/>
            <person name="Grigoriev I.V."/>
            <person name="Vagvolgyi C."/>
            <person name="Papp T."/>
            <person name="Martin F.M."/>
            <person name="Miettinen O."/>
            <person name="Hibbett D.S."/>
            <person name="Nagy L.G."/>
        </authorList>
    </citation>
    <scope>NUCLEOTIDE SEQUENCE [LARGE SCALE GENOMIC DNA]</scope>
    <source>
        <strain evidence="14 15">CBS 309.79</strain>
    </source>
</reference>
<dbReference type="CDD" id="cd10951">
    <property type="entry name" value="CE4_ClCDA_like"/>
    <property type="match status" value="1"/>
</dbReference>
<dbReference type="PROSITE" id="PS51677">
    <property type="entry name" value="NODB"/>
    <property type="match status" value="1"/>
</dbReference>
<evidence type="ECO:0000256" key="11">
    <source>
        <dbReference type="ARBA" id="ARBA00023316"/>
    </source>
</evidence>
<dbReference type="EMBL" id="ML178874">
    <property type="protein sequence ID" value="TFK95803.1"/>
    <property type="molecule type" value="Genomic_DNA"/>
</dbReference>
<comment type="subcellular location">
    <subcellularLocation>
        <location evidence="2">Cell membrane</location>
        <topology evidence="2">Lipid-anchor</topology>
        <topology evidence="2">GPI-anchor</topology>
    </subcellularLocation>
</comment>
<evidence type="ECO:0000256" key="2">
    <source>
        <dbReference type="ARBA" id="ARBA00004609"/>
    </source>
</evidence>
<keyword evidence="15" id="KW-1185">Reference proteome</keyword>
<dbReference type="GO" id="GO:0005886">
    <property type="term" value="C:plasma membrane"/>
    <property type="evidence" value="ECO:0007669"/>
    <property type="project" value="UniProtKB-SubCell"/>
</dbReference>
<evidence type="ECO:0000256" key="12">
    <source>
        <dbReference type="SAM" id="SignalP"/>
    </source>
</evidence>
<dbReference type="STRING" id="1884261.A0A5C3QBI7"/>
<evidence type="ECO:0000313" key="15">
    <source>
        <dbReference type="Proteomes" id="UP000305067"/>
    </source>
</evidence>
<dbReference type="Gene3D" id="3.20.20.370">
    <property type="entry name" value="Glycoside hydrolase/deacetylase"/>
    <property type="match status" value="1"/>
</dbReference>
<keyword evidence="8" id="KW-0472">Membrane</keyword>
<dbReference type="GO" id="GO:0071555">
    <property type="term" value="P:cell wall organization"/>
    <property type="evidence" value="ECO:0007669"/>
    <property type="project" value="UniProtKB-KW"/>
</dbReference>
<dbReference type="PANTHER" id="PTHR46471:SF2">
    <property type="entry name" value="CHITIN DEACETYLASE-RELATED"/>
    <property type="match status" value="1"/>
</dbReference>
<evidence type="ECO:0000256" key="4">
    <source>
        <dbReference type="ARBA" id="ARBA00022622"/>
    </source>
</evidence>
<feature type="signal peptide" evidence="12">
    <location>
        <begin position="1"/>
        <end position="18"/>
    </location>
</feature>
<dbReference type="OrthoDB" id="2125469at2759"/>
<dbReference type="Proteomes" id="UP000305067">
    <property type="component" value="Unassembled WGS sequence"/>
</dbReference>
<sequence length="249" mass="27827">MLSSLLVSVLALAFTVVAHPQLRAAPLAQVITACTKPNTVALTFDDGPFVYAYDISKALLAAGGKGTWFLNGDNWDCIYTDDNIKRMKHLKDKGHQLASHTWTHHNLSTLTRDQLHDEFWRVEQALQRIVGVQPAHMRPPFGAYNDVVRGVASERGQKIVNWDFYTGDADEAPVSEQKRVFDEAIGKKPSSILTLMHETYLGTAHEFLPYAMQKLKAAGYQMVTVAECLGEEPYQWTTTPGTKDSSWKC</sequence>
<keyword evidence="4" id="KW-0325">Glycoprotein</keyword>
<dbReference type="GO" id="GO:0016810">
    <property type="term" value="F:hydrolase activity, acting on carbon-nitrogen (but not peptide) bonds"/>
    <property type="evidence" value="ECO:0007669"/>
    <property type="project" value="InterPro"/>
</dbReference>
<keyword evidence="4" id="KW-0336">GPI-anchor</keyword>
<feature type="domain" description="NodB homology" evidence="13">
    <location>
        <begin position="38"/>
        <end position="223"/>
    </location>
</feature>
<evidence type="ECO:0000313" key="14">
    <source>
        <dbReference type="EMBL" id="TFK95803.1"/>
    </source>
</evidence>
<dbReference type="GO" id="GO:0098552">
    <property type="term" value="C:side of membrane"/>
    <property type="evidence" value="ECO:0007669"/>
    <property type="project" value="UniProtKB-KW"/>
</dbReference>